<evidence type="ECO:0000313" key="2">
    <source>
        <dbReference type="Proteomes" id="UP001480082"/>
    </source>
</evidence>
<proteinExistence type="predicted"/>
<dbReference type="Proteomes" id="UP001480082">
    <property type="component" value="Unassembled WGS sequence"/>
</dbReference>
<protein>
    <submittedName>
        <fullName evidence="1">Cytochrome c family protein</fullName>
    </submittedName>
</protein>
<reference evidence="1 2" key="1">
    <citation type="journal article" date="2024" name="Proc. Natl. Acad. Sci. U.S.A.">
        <title>The evolutionary genomics of adaptation to stress in wild rhizobium bacteria.</title>
        <authorList>
            <person name="Kehlet-Delgado H."/>
            <person name="Montoya A.P."/>
            <person name="Jensen K.T."/>
            <person name="Wendlandt C.E."/>
            <person name="Dexheimer C."/>
            <person name="Roberts M."/>
            <person name="Torres Martinez L."/>
            <person name="Friesen M.L."/>
            <person name="Griffitts J.S."/>
            <person name="Porter S.S."/>
        </authorList>
    </citation>
    <scope>NUCLEOTIDE SEQUENCE [LARGE SCALE GENOMIC DNA]</scope>
    <source>
        <strain evidence="1 2">M0468</strain>
    </source>
</reference>
<organism evidence="1 2">
    <name type="scientific">Mesorhizobium australicum</name>
    <dbReference type="NCBI Taxonomy" id="536018"/>
    <lineage>
        <taxon>Bacteria</taxon>
        <taxon>Pseudomonadati</taxon>
        <taxon>Pseudomonadota</taxon>
        <taxon>Alphaproteobacteria</taxon>
        <taxon>Hyphomicrobiales</taxon>
        <taxon>Phyllobacteriaceae</taxon>
        <taxon>Mesorhizobium</taxon>
    </lineage>
</organism>
<keyword evidence="2" id="KW-1185">Reference proteome</keyword>
<accession>A0ACC6T834</accession>
<name>A0ACC6T834_9HYPH</name>
<comment type="caution">
    <text evidence="1">The sequence shown here is derived from an EMBL/GenBank/DDBJ whole genome shotgun (WGS) entry which is preliminary data.</text>
</comment>
<dbReference type="EMBL" id="JAMYRI010000028">
    <property type="protein sequence ID" value="MER9288085.1"/>
    <property type="molecule type" value="Genomic_DNA"/>
</dbReference>
<sequence>MLRAVLSASLLLLATSVTAQAGGDPVLGKHVFNRCMACHEAATDRDKVGPHLMGVVGRKAGTAESFLGHYSDAMKSAGAAGLVWDEANLAEYLRSPKLKVPGNRMAFGGLNNDDDIANVIAYLKADPKP</sequence>
<gene>
    <name evidence="1" type="ORF">NKI81_29925</name>
</gene>
<evidence type="ECO:0000313" key="1">
    <source>
        <dbReference type="EMBL" id="MER9288085.1"/>
    </source>
</evidence>